<dbReference type="InterPro" id="IPR050491">
    <property type="entry name" value="AmpC-like"/>
</dbReference>
<dbReference type="PANTHER" id="PTHR46825">
    <property type="entry name" value="D-ALANYL-D-ALANINE-CARBOXYPEPTIDASE/ENDOPEPTIDASE AMPH"/>
    <property type="match status" value="1"/>
</dbReference>
<dbReference type="Gene3D" id="3.40.710.10">
    <property type="entry name" value="DD-peptidase/beta-lactamase superfamily"/>
    <property type="match status" value="1"/>
</dbReference>
<proteinExistence type="predicted"/>
<dbReference type="NCBIfam" id="NF009622">
    <property type="entry name" value="PRK13128.1"/>
    <property type="match status" value="1"/>
</dbReference>
<dbReference type="InterPro" id="IPR027279">
    <property type="entry name" value="D_amino_pept/lipop_sf"/>
</dbReference>
<dbReference type="AlphaFoldDB" id="A0A7W6K584"/>
<comment type="caution">
    <text evidence="4">The sequence shown here is derived from an EMBL/GenBank/DDBJ whole genome shotgun (WGS) entry which is preliminary data.</text>
</comment>
<evidence type="ECO:0000259" key="2">
    <source>
        <dbReference type="Pfam" id="PF00144"/>
    </source>
</evidence>
<dbReference type="PANTHER" id="PTHR46825:SF9">
    <property type="entry name" value="BETA-LACTAMASE-RELATED DOMAIN-CONTAINING PROTEIN"/>
    <property type="match status" value="1"/>
</dbReference>
<dbReference type="RefSeq" id="WP_183794880.1">
    <property type="nucleotide sequence ID" value="NZ_JACIDU010000020.1"/>
</dbReference>
<dbReference type="InterPro" id="IPR001466">
    <property type="entry name" value="Beta-lactam-related"/>
</dbReference>
<dbReference type="SUPFAM" id="SSF50886">
    <property type="entry name" value="D-aminopeptidase, middle and C-terminal domains"/>
    <property type="match status" value="2"/>
</dbReference>
<keyword evidence="5" id="KW-1185">Reference proteome</keyword>
<name>A0A7W6K584_9HYPH</name>
<sequence>MPQTFSQIDRAVAALPVQWRGPGGAVAVIRNGETIVRHAWGYADLDRRILMSPQSLMPICSVTKQFTCGLMLDLFPDPSVLDGDLTAWLPLMEGPRPTALQLAHNQSGLRDYWALTVLHGAMAEGVFTAKDARELIGRTRSTHFAPGHSYSYSNGNFHMLGEILAGRAGRDLGELLSERILAPAGMESARLAPDTAQRPGDVMGYEGNATTGFFPAINRIWWAGDAGMVASLDDLIAWEKFIDRTRDEADGLYARLSQPQTFADGNPAYYGFGLAHAEHHGVHTIGHGGALRGWRCHRVHVPSERLSVVVMFNHEANARAAAFAVLDAARGSASVPGEPHLADQAFKGHFLCRETGLSVTLTPLPGSSLHLRYGTGAEILNLLDEKTAGGDHTLLLTGGAGLRMERPQENFSSLLQPLETLPDESLVSPDDIAGRYIAPELQSELEITVSGGQPFAAFSGFLGKGAVQPLFPVSPDVWLMPVRRSMDAPAPGDFTLLVRRNAAGRVSGIEAGCWLARHNVFERV</sequence>
<dbReference type="SUPFAM" id="SSF56601">
    <property type="entry name" value="beta-lactamase/transpeptidase-like"/>
    <property type="match status" value="1"/>
</dbReference>
<dbReference type="Proteomes" id="UP000584824">
    <property type="component" value="Unassembled WGS sequence"/>
</dbReference>
<reference evidence="4 5" key="1">
    <citation type="submission" date="2020-08" db="EMBL/GenBank/DDBJ databases">
        <title>Genomic Encyclopedia of Type Strains, Phase IV (KMG-IV): sequencing the most valuable type-strain genomes for metagenomic binning, comparative biology and taxonomic classification.</title>
        <authorList>
            <person name="Goeker M."/>
        </authorList>
    </citation>
    <scope>NUCLEOTIDE SEQUENCE [LARGE SCALE GENOMIC DNA]</scope>
    <source>
        <strain evidence="4 5">DSM 26385</strain>
    </source>
</reference>
<protein>
    <submittedName>
        <fullName evidence="4">D-aminopeptidase</fullName>
        <ecNumber evidence="4">3.4.11.19</ecNumber>
    </submittedName>
</protein>
<organism evidence="4 5">
    <name type="scientific">Allorhizobium borbori</name>
    <dbReference type="NCBI Taxonomy" id="485907"/>
    <lineage>
        <taxon>Bacteria</taxon>
        <taxon>Pseudomonadati</taxon>
        <taxon>Pseudomonadota</taxon>
        <taxon>Alphaproteobacteria</taxon>
        <taxon>Hyphomicrobiales</taxon>
        <taxon>Rhizobiaceae</taxon>
        <taxon>Rhizobium/Agrobacterium group</taxon>
        <taxon>Allorhizobium</taxon>
    </lineage>
</organism>
<evidence type="ECO:0000259" key="3">
    <source>
        <dbReference type="Pfam" id="PF07930"/>
    </source>
</evidence>
<accession>A0A7W6K584</accession>
<evidence type="ECO:0000256" key="1">
    <source>
        <dbReference type="ARBA" id="ARBA00022438"/>
    </source>
</evidence>
<feature type="domain" description="Beta-lactamase-related" evidence="2">
    <location>
        <begin position="9"/>
        <end position="320"/>
    </location>
</feature>
<keyword evidence="4" id="KW-0378">Hydrolase</keyword>
<evidence type="ECO:0000313" key="4">
    <source>
        <dbReference type="EMBL" id="MBB4105418.1"/>
    </source>
</evidence>
<dbReference type="InterPro" id="IPR012856">
    <property type="entry name" value="DAP_B_dom"/>
</dbReference>
<gene>
    <name evidence="4" type="ORF">GGQ66_004005</name>
</gene>
<dbReference type="Pfam" id="PF07930">
    <property type="entry name" value="DAP_B"/>
    <property type="match status" value="1"/>
</dbReference>
<dbReference type="Gene3D" id="2.40.128.50">
    <property type="match status" value="2"/>
</dbReference>
<evidence type="ECO:0000313" key="5">
    <source>
        <dbReference type="Proteomes" id="UP000584824"/>
    </source>
</evidence>
<dbReference type="Pfam" id="PF00144">
    <property type="entry name" value="Beta-lactamase"/>
    <property type="match status" value="1"/>
</dbReference>
<dbReference type="EC" id="3.4.11.19" evidence="4"/>
<feature type="domain" description="D-aminopeptidase" evidence="3">
    <location>
        <begin position="342"/>
        <end position="521"/>
    </location>
</feature>
<keyword evidence="1 4" id="KW-0645">Protease</keyword>
<dbReference type="InterPro" id="IPR012338">
    <property type="entry name" value="Beta-lactam/transpept-like"/>
</dbReference>
<dbReference type="EMBL" id="JACIDU010000020">
    <property type="protein sequence ID" value="MBB4105418.1"/>
    <property type="molecule type" value="Genomic_DNA"/>
</dbReference>
<keyword evidence="1 4" id="KW-0031">Aminopeptidase</keyword>
<dbReference type="GO" id="GO:0004177">
    <property type="term" value="F:aminopeptidase activity"/>
    <property type="evidence" value="ECO:0007669"/>
    <property type="project" value="UniProtKB-KW"/>
</dbReference>